<comment type="caution">
    <text evidence="8">The sequence shown here is derived from an EMBL/GenBank/DDBJ whole genome shotgun (WGS) entry which is preliminary data.</text>
</comment>
<protein>
    <recommendedName>
        <fullName evidence="1">tRNA-uridine aminocarboxypropyltransferase</fullName>
        <ecNumber evidence="1">2.5.1.25</ecNumber>
    </recommendedName>
</protein>
<keyword evidence="3" id="KW-0949">S-adenosyl-L-methionine</keyword>
<feature type="region of interest" description="Disordered" evidence="6">
    <location>
        <begin position="420"/>
        <end position="440"/>
    </location>
</feature>
<dbReference type="CDD" id="cd04301">
    <property type="entry name" value="NAT_SF"/>
    <property type="match status" value="1"/>
</dbReference>
<dbReference type="SMART" id="SM01144">
    <property type="entry name" value="DTW"/>
    <property type="match status" value="1"/>
</dbReference>
<feature type="domain" description="DTW" evidence="7">
    <location>
        <begin position="198"/>
        <end position="422"/>
    </location>
</feature>
<dbReference type="Pfam" id="PF13673">
    <property type="entry name" value="Acetyltransf_10"/>
    <property type="match status" value="1"/>
</dbReference>
<dbReference type="Proteomes" id="UP001516023">
    <property type="component" value="Unassembled WGS sequence"/>
</dbReference>
<dbReference type="Gene3D" id="3.40.630.30">
    <property type="match status" value="1"/>
</dbReference>
<evidence type="ECO:0000313" key="9">
    <source>
        <dbReference type="Proteomes" id="UP001516023"/>
    </source>
</evidence>
<keyword evidence="4" id="KW-0819">tRNA processing</keyword>
<evidence type="ECO:0000256" key="1">
    <source>
        <dbReference type="ARBA" id="ARBA00012386"/>
    </source>
</evidence>
<dbReference type="GO" id="GO:0016432">
    <property type="term" value="F:tRNA-uridine aminocarboxypropyltransferase activity"/>
    <property type="evidence" value="ECO:0007669"/>
    <property type="project" value="UniProtKB-EC"/>
</dbReference>
<evidence type="ECO:0000313" key="8">
    <source>
        <dbReference type="EMBL" id="KAL3801225.1"/>
    </source>
</evidence>
<evidence type="ECO:0000256" key="5">
    <source>
        <dbReference type="ARBA" id="ARBA00048718"/>
    </source>
</evidence>
<dbReference type="EMBL" id="JABMIG020000028">
    <property type="protein sequence ID" value="KAL3801225.1"/>
    <property type="molecule type" value="Genomic_DNA"/>
</dbReference>
<organism evidence="8 9">
    <name type="scientific">Cyclotella cryptica</name>
    <dbReference type="NCBI Taxonomy" id="29204"/>
    <lineage>
        <taxon>Eukaryota</taxon>
        <taxon>Sar</taxon>
        <taxon>Stramenopiles</taxon>
        <taxon>Ochrophyta</taxon>
        <taxon>Bacillariophyta</taxon>
        <taxon>Coscinodiscophyceae</taxon>
        <taxon>Thalassiosirophycidae</taxon>
        <taxon>Stephanodiscales</taxon>
        <taxon>Stephanodiscaceae</taxon>
        <taxon>Cyclotella</taxon>
    </lineage>
</organism>
<dbReference type="EC" id="2.5.1.25" evidence="1"/>
<gene>
    <name evidence="8" type="ORF">HJC23_012625</name>
</gene>
<keyword evidence="2" id="KW-0808">Transferase</keyword>
<evidence type="ECO:0000256" key="3">
    <source>
        <dbReference type="ARBA" id="ARBA00022691"/>
    </source>
</evidence>
<dbReference type="InterPro" id="IPR005636">
    <property type="entry name" value="DTW"/>
</dbReference>
<dbReference type="InterPro" id="IPR016181">
    <property type="entry name" value="Acyl_CoA_acyltransferase"/>
</dbReference>
<evidence type="ECO:0000256" key="2">
    <source>
        <dbReference type="ARBA" id="ARBA00022679"/>
    </source>
</evidence>
<comment type="catalytic activity">
    <reaction evidence="5">
        <text>a uridine in tRNA + S-adenosyl-L-methionine = a 3-[(3S)-3-amino-3-carboxypropyl]uridine in tRNA + S-methyl-5'-thioadenosine + H(+)</text>
        <dbReference type="Rhea" id="RHEA:62432"/>
        <dbReference type="Rhea" id="RHEA-COMP:13339"/>
        <dbReference type="Rhea" id="RHEA-COMP:16092"/>
        <dbReference type="ChEBI" id="CHEBI:15378"/>
        <dbReference type="ChEBI" id="CHEBI:17509"/>
        <dbReference type="ChEBI" id="CHEBI:59789"/>
        <dbReference type="ChEBI" id="CHEBI:65315"/>
        <dbReference type="ChEBI" id="CHEBI:82930"/>
        <dbReference type="EC" id="2.5.1.25"/>
    </reaction>
</comment>
<accession>A0ABD3QTA9</accession>
<proteinExistence type="predicted"/>
<dbReference type="GO" id="GO:0008033">
    <property type="term" value="P:tRNA processing"/>
    <property type="evidence" value="ECO:0007669"/>
    <property type="project" value="UniProtKB-KW"/>
</dbReference>
<dbReference type="SUPFAM" id="SSF55729">
    <property type="entry name" value="Acyl-CoA N-acyltransferases (Nat)"/>
    <property type="match status" value="1"/>
</dbReference>
<feature type="compositionally biased region" description="Basic and acidic residues" evidence="6">
    <location>
        <begin position="429"/>
        <end position="440"/>
    </location>
</feature>
<evidence type="ECO:0000259" key="7">
    <source>
        <dbReference type="SMART" id="SM01144"/>
    </source>
</evidence>
<evidence type="ECO:0000256" key="4">
    <source>
        <dbReference type="ARBA" id="ARBA00022694"/>
    </source>
</evidence>
<name>A0ABD3QTA9_9STRA</name>
<keyword evidence="9" id="KW-1185">Reference proteome</keyword>
<dbReference type="AlphaFoldDB" id="A0ABD3QTA9"/>
<evidence type="ECO:0000256" key="6">
    <source>
        <dbReference type="SAM" id="MobiDB-lite"/>
    </source>
</evidence>
<reference evidence="8 9" key="1">
    <citation type="journal article" date="2020" name="G3 (Bethesda)">
        <title>Improved Reference Genome for Cyclotella cryptica CCMP332, a Model for Cell Wall Morphogenesis, Salinity Adaptation, and Lipid Production in Diatoms (Bacillariophyta).</title>
        <authorList>
            <person name="Roberts W.R."/>
            <person name="Downey K.M."/>
            <person name="Ruck E.C."/>
            <person name="Traller J.C."/>
            <person name="Alverson A.J."/>
        </authorList>
    </citation>
    <scope>NUCLEOTIDE SEQUENCE [LARGE SCALE GENOMIC DNA]</scope>
    <source>
        <strain evidence="8 9">CCMP332</strain>
    </source>
</reference>
<dbReference type="InterPro" id="IPR000182">
    <property type="entry name" value="GNAT_dom"/>
</dbReference>
<dbReference type="Pfam" id="PF03942">
    <property type="entry name" value="DTW"/>
    <property type="match status" value="1"/>
</dbReference>
<sequence>MNTISTRLLLVLLSQNNTRPGFNGYRSGRINQIAKFSSSAPNDFECHRIFPPFDRELHEFYRNNFSPQRNKRVVPSLPRDSNAHDAIYVLTKQSCDSQKKDIVVALRLTRSNVDKEYTFLRSLCCAKEHRRQGLGLHLVRASLQSYDSTCCYYCFASSDLVGFYQEAGFVRIPPNVIKDTMSNYTPAPKWLLQYFKSMADRWNQRGKSLELFLHYPVQKFPTHIVLLQHCSEVSKSTATGWLVDDNLYHDSIGYVWPSVVPLGPRVHVHRWVWSGRNDNVMIEKKIQDLASNFRLFLLWTGGSRNEEETQRNSEEQTESVYIILDGTWQEAQKMFRKVPLLWNLPRISFSDIPSSKYTLRRDYTGWRERFSTRSDGGGDLLCTSEVMATLLGERGDVIGANEIRCRLDVFQMNYPLIQEQRQKSKHKHGNDLHGNDSKET</sequence>